<reference evidence="2 3" key="1">
    <citation type="journal article" date="2023" name="Sci. Data">
        <title>Genome assembly of the Korean intertidal mud-creeper Batillaria attramentaria.</title>
        <authorList>
            <person name="Patra A.K."/>
            <person name="Ho P.T."/>
            <person name="Jun S."/>
            <person name="Lee S.J."/>
            <person name="Kim Y."/>
            <person name="Won Y.J."/>
        </authorList>
    </citation>
    <scope>NUCLEOTIDE SEQUENCE [LARGE SCALE GENOMIC DNA]</scope>
    <source>
        <strain evidence="2">Wonlab-2016</strain>
    </source>
</reference>
<evidence type="ECO:0000313" key="3">
    <source>
        <dbReference type="Proteomes" id="UP001519460"/>
    </source>
</evidence>
<proteinExistence type="predicted"/>
<protein>
    <submittedName>
        <fullName evidence="2">Uncharacterized protein</fullName>
    </submittedName>
</protein>
<evidence type="ECO:0000256" key="1">
    <source>
        <dbReference type="SAM" id="MobiDB-lite"/>
    </source>
</evidence>
<dbReference type="EMBL" id="JACVVK020000004">
    <property type="protein sequence ID" value="KAK7507478.1"/>
    <property type="molecule type" value="Genomic_DNA"/>
</dbReference>
<gene>
    <name evidence="2" type="ORF">BaRGS_00001413</name>
</gene>
<feature type="compositionally biased region" description="Basic and acidic residues" evidence="1">
    <location>
        <begin position="45"/>
        <end position="56"/>
    </location>
</feature>
<feature type="compositionally biased region" description="Polar residues" evidence="1">
    <location>
        <begin position="24"/>
        <end position="38"/>
    </location>
</feature>
<keyword evidence="3" id="KW-1185">Reference proteome</keyword>
<name>A0ABD0M7K6_9CAEN</name>
<dbReference type="AlphaFoldDB" id="A0ABD0M7K6"/>
<feature type="compositionally biased region" description="Basic and acidic residues" evidence="1">
    <location>
        <begin position="9"/>
        <end position="23"/>
    </location>
</feature>
<feature type="region of interest" description="Disordered" evidence="1">
    <location>
        <begin position="1"/>
        <end position="82"/>
    </location>
</feature>
<dbReference type="Proteomes" id="UP001519460">
    <property type="component" value="Unassembled WGS sequence"/>
</dbReference>
<organism evidence="2 3">
    <name type="scientific">Batillaria attramentaria</name>
    <dbReference type="NCBI Taxonomy" id="370345"/>
    <lineage>
        <taxon>Eukaryota</taxon>
        <taxon>Metazoa</taxon>
        <taxon>Spiralia</taxon>
        <taxon>Lophotrochozoa</taxon>
        <taxon>Mollusca</taxon>
        <taxon>Gastropoda</taxon>
        <taxon>Caenogastropoda</taxon>
        <taxon>Sorbeoconcha</taxon>
        <taxon>Cerithioidea</taxon>
        <taxon>Batillariidae</taxon>
        <taxon>Batillaria</taxon>
    </lineage>
</organism>
<sequence length="82" mass="9157">MPIIPDPVTNHERRRSLNLDRRQSQCLPRSGQSGTGYSMSPRPRHQCEAKRDEMREGPAGQGLPPECHGSESRTEAVSPVIH</sequence>
<comment type="caution">
    <text evidence="2">The sequence shown here is derived from an EMBL/GenBank/DDBJ whole genome shotgun (WGS) entry which is preliminary data.</text>
</comment>
<accession>A0ABD0M7K6</accession>
<evidence type="ECO:0000313" key="2">
    <source>
        <dbReference type="EMBL" id="KAK7507478.1"/>
    </source>
</evidence>